<evidence type="ECO:0000256" key="9">
    <source>
        <dbReference type="ARBA" id="ARBA00048679"/>
    </source>
</evidence>
<gene>
    <name evidence="13" type="ORF">Dsin_032546</name>
</gene>
<name>A0AAD9Z988_9ROSI</name>
<dbReference type="Pfam" id="PF13947">
    <property type="entry name" value="GUB_WAK_bind"/>
    <property type="match status" value="1"/>
</dbReference>
<feature type="signal peptide" evidence="10">
    <location>
        <begin position="1"/>
        <end position="30"/>
    </location>
</feature>
<evidence type="ECO:0000256" key="8">
    <source>
        <dbReference type="ARBA" id="ARBA00047899"/>
    </source>
</evidence>
<accession>A0AAD9Z988</accession>
<keyword evidence="6" id="KW-0472">Membrane</keyword>
<evidence type="ECO:0000256" key="10">
    <source>
        <dbReference type="SAM" id="SignalP"/>
    </source>
</evidence>
<keyword evidence="14" id="KW-1185">Reference proteome</keyword>
<evidence type="ECO:0000256" key="5">
    <source>
        <dbReference type="ARBA" id="ARBA00022989"/>
    </source>
</evidence>
<evidence type="ECO:0000256" key="7">
    <source>
        <dbReference type="ARBA" id="ARBA00023180"/>
    </source>
</evidence>
<dbReference type="PANTHER" id="PTHR33138:SF11">
    <property type="entry name" value="KINASE-LIKE PROTEIN"/>
    <property type="match status" value="1"/>
</dbReference>
<evidence type="ECO:0000256" key="6">
    <source>
        <dbReference type="ARBA" id="ARBA00023136"/>
    </source>
</evidence>
<comment type="caution">
    <text evidence="13">The sequence shown here is derived from an EMBL/GenBank/DDBJ whole genome shotgun (WGS) entry which is preliminary data.</text>
</comment>
<dbReference type="GO" id="GO:0004674">
    <property type="term" value="F:protein serine/threonine kinase activity"/>
    <property type="evidence" value="ECO:0007669"/>
    <property type="project" value="UniProtKB-KW"/>
</dbReference>
<protein>
    <recommendedName>
        <fullName evidence="2">non-specific serine/threonine protein kinase</fullName>
        <ecNumber evidence="2">2.7.11.1</ecNumber>
    </recommendedName>
</protein>
<dbReference type="Pfam" id="PF14380">
    <property type="entry name" value="WAK_assoc"/>
    <property type="match status" value="1"/>
</dbReference>
<dbReference type="InterPro" id="IPR025287">
    <property type="entry name" value="WAK_GUB"/>
</dbReference>
<comment type="catalytic activity">
    <reaction evidence="8">
        <text>L-threonyl-[protein] + ATP = O-phospho-L-threonyl-[protein] + ADP + H(+)</text>
        <dbReference type="Rhea" id="RHEA:46608"/>
        <dbReference type="Rhea" id="RHEA-COMP:11060"/>
        <dbReference type="Rhea" id="RHEA-COMP:11605"/>
        <dbReference type="ChEBI" id="CHEBI:15378"/>
        <dbReference type="ChEBI" id="CHEBI:30013"/>
        <dbReference type="ChEBI" id="CHEBI:30616"/>
        <dbReference type="ChEBI" id="CHEBI:61977"/>
        <dbReference type="ChEBI" id="CHEBI:456216"/>
        <dbReference type="EC" id="2.7.11.1"/>
    </reaction>
</comment>
<evidence type="ECO:0000259" key="12">
    <source>
        <dbReference type="Pfam" id="PF14380"/>
    </source>
</evidence>
<keyword evidence="3" id="KW-0812">Transmembrane</keyword>
<comment type="catalytic activity">
    <reaction evidence="9">
        <text>L-seryl-[protein] + ATP = O-phospho-L-seryl-[protein] + ADP + H(+)</text>
        <dbReference type="Rhea" id="RHEA:17989"/>
        <dbReference type="Rhea" id="RHEA-COMP:9863"/>
        <dbReference type="Rhea" id="RHEA-COMP:11604"/>
        <dbReference type="ChEBI" id="CHEBI:15378"/>
        <dbReference type="ChEBI" id="CHEBI:29999"/>
        <dbReference type="ChEBI" id="CHEBI:30616"/>
        <dbReference type="ChEBI" id="CHEBI:83421"/>
        <dbReference type="ChEBI" id="CHEBI:456216"/>
        <dbReference type="EC" id="2.7.11.1"/>
    </reaction>
</comment>
<feature type="chain" id="PRO_5041923161" description="non-specific serine/threonine protein kinase" evidence="10">
    <location>
        <begin position="31"/>
        <end position="332"/>
    </location>
</feature>
<feature type="domain" description="Wall-associated receptor kinase galacturonan-binding" evidence="11">
    <location>
        <begin position="43"/>
        <end position="107"/>
    </location>
</feature>
<evidence type="ECO:0000256" key="3">
    <source>
        <dbReference type="ARBA" id="ARBA00022692"/>
    </source>
</evidence>
<dbReference type="EC" id="2.7.11.1" evidence="2"/>
<sequence>MNSNLFFLSSFRSLLCFQLVILAKIQSSLSDDDDPVMSQSCDVLFRCGNITAGYPFWGEPRPQHCAAHQELKLNCNDDDDLTTMEISGVYYWVLDINPNARILRIARKDYQNGICSPEFPNTTINPEIFDYSDRYENMTFLYDCPKPSPGLSLHFNCPVSNSVKYMDWSIPAGANGPVPCNASVVVPFPGKINWTTMNNLSDMGKFLKEGFVLNWKFGGVPCVDCTKLEGSCGPDSGLNGTIWACPPSSSLPDQAPTEYPAASSGKCNSSVIVPVPEKAAQDLEQNRTTNVPTPVGYADIIPQRISSFAFAMINQVKLIKCSNLGRQIISTP</sequence>
<keyword evidence="4 10" id="KW-0732">Signal</keyword>
<evidence type="ECO:0000313" key="14">
    <source>
        <dbReference type="Proteomes" id="UP001281410"/>
    </source>
</evidence>
<organism evidence="13 14">
    <name type="scientific">Dipteronia sinensis</name>
    <dbReference type="NCBI Taxonomy" id="43782"/>
    <lineage>
        <taxon>Eukaryota</taxon>
        <taxon>Viridiplantae</taxon>
        <taxon>Streptophyta</taxon>
        <taxon>Embryophyta</taxon>
        <taxon>Tracheophyta</taxon>
        <taxon>Spermatophyta</taxon>
        <taxon>Magnoliopsida</taxon>
        <taxon>eudicotyledons</taxon>
        <taxon>Gunneridae</taxon>
        <taxon>Pentapetalae</taxon>
        <taxon>rosids</taxon>
        <taxon>malvids</taxon>
        <taxon>Sapindales</taxon>
        <taxon>Sapindaceae</taxon>
        <taxon>Hippocastanoideae</taxon>
        <taxon>Acereae</taxon>
        <taxon>Dipteronia</taxon>
    </lineage>
</organism>
<proteinExistence type="predicted"/>
<evidence type="ECO:0000256" key="4">
    <source>
        <dbReference type="ARBA" id="ARBA00022729"/>
    </source>
</evidence>
<evidence type="ECO:0000313" key="13">
    <source>
        <dbReference type="EMBL" id="KAK3173884.1"/>
    </source>
</evidence>
<dbReference type="Proteomes" id="UP001281410">
    <property type="component" value="Unassembled WGS sequence"/>
</dbReference>
<evidence type="ECO:0000256" key="1">
    <source>
        <dbReference type="ARBA" id="ARBA00004167"/>
    </source>
</evidence>
<dbReference type="AlphaFoldDB" id="A0AAD9Z988"/>
<feature type="domain" description="Wall-associated receptor kinase C-terminal" evidence="12">
    <location>
        <begin position="176"/>
        <end position="239"/>
    </location>
</feature>
<evidence type="ECO:0000259" key="11">
    <source>
        <dbReference type="Pfam" id="PF13947"/>
    </source>
</evidence>
<dbReference type="PANTHER" id="PTHR33138">
    <property type="entry name" value="OS01G0690200 PROTEIN"/>
    <property type="match status" value="1"/>
</dbReference>
<evidence type="ECO:0000256" key="2">
    <source>
        <dbReference type="ARBA" id="ARBA00012513"/>
    </source>
</evidence>
<reference evidence="13" key="1">
    <citation type="journal article" date="2023" name="Plant J.">
        <title>Genome sequences and population genomics provide insights into the demographic history, inbreeding, and mutation load of two 'living fossil' tree species of Dipteronia.</title>
        <authorList>
            <person name="Feng Y."/>
            <person name="Comes H.P."/>
            <person name="Chen J."/>
            <person name="Zhu S."/>
            <person name="Lu R."/>
            <person name="Zhang X."/>
            <person name="Li P."/>
            <person name="Qiu J."/>
            <person name="Olsen K.M."/>
            <person name="Qiu Y."/>
        </authorList>
    </citation>
    <scope>NUCLEOTIDE SEQUENCE</scope>
    <source>
        <strain evidence="13">NBL</strain>
    </source>
</reference>
<dbReference type="EMBL" id="JANJYJ010000589">
    <property type="protein sequence ID" value="KAK3173884.1"/>
    <property type="molecule type" value="Genomic_DNA"/>
</dbReference>
<dbReference type="GO" id="GO:0016020">
    <property type="term" value="C:membrane"/>
    <property type="evidence" value="ECO:0007669"/>
    <property type="project" value="UniProtKB-SubCell"/>
</dbReference>
<keyword evidence="5" id="KW-1133">Transmembrane helix</keyword>
<dbReference type="InterPro" id="IPR032872">
    <property type="entry name" value="WAK_assoc_C"/>
</dbReference>
<comment type="subcellular location">
    <subcellularLocation>
        <location evidence="1">Membrane</location>
        <topology evidence="1">Single-pass membrane protein</topology>
    </subcellularLocation>
</comment>
<dbReference type="GO" id="GO:0030247">
    <property type="term" value="F:polysaccharide binding"/>
    <property type="evidence" value="ECO:0007669"/>
    <property type="project" value="InterPro"/>
</dbReference>
<keyword evidence="7" id="KW-0325">Glycoprotein</keyword>